<organism evidence="2 3">
    <name type="scientific">Symbiodinium natans</name>
    <dbReference type="NCBI Taxonomy" id="878477"/>
    <lineage>
        <taxon>Eukaryota</taxon>
        <taxon>Sar</taxon>
        <taxon>Alveolata</taxon>
        <taxon>Dinophyceae</taxon>
        <taxon>Suessiales</taxon>
        <taxon>Symbiodiniaceae</taxon>
        <taxon>Symbiodinium</taxon>
    </lineage>
</organism>
<feature type="compositionally biased region" description="Polar residues" evidence="1">
    <location>
        <begin position="1"/>
        <end position="10"/>
    </location>
</feature>
<gene>
    <name evidence="2" type="ORF">SNAT2548_LOCUS32201</name>
</gene>
<accession>A0A812U987</accession>
<evidence type="ECO:0000313" key="2">
    <source>
        <dbReference type="EMBL" id="CAE7567522.1"/>
    </source>
</evidence>
<reference evidence="2" key="1">
    <citation type="submission" date="2021-02" db="EMBL/GenBank/DDBJ databases">
        <authorList>
            <person name="Dougan E. K."/>
            <person name="Rhodes N."/>
            <person name="Thang M."/>
            <person name="Chan C."/>
        </authorList>
    </citation>
    <scope>NUCLEOTIDE SEQUENCE</scope>
</reference>
<dbReference type="OrthoDB" id="424483at2759"/>
<proteinExistence type="predicted"/>
<feature type="region of interest" description="Disordered" evidence="1">
    <location>
        <begin position="1"/>
        <end position="67"/>
    </location>
</feature>
<evidence type="ECO:0000313" key="3">
    <source>
        <dbReference type="Proteomes" id="UP000604046"/>
    </source>
</evidence>
<dbReference type="AlphaFoldDB" id="A0A812U987"/>
<protein>
    <submittedName>
        <fullName evidence="2">Uncharacterized protein</fullName>
    </submittedName>
</protein>
<sequence length="365" mass="38947">MPKAKSSPQAVQRARAASHKDATTQTQLSLSLGPIDAEDPASKSREPSPVQLAQEAQGPPDTPRASRITKESWGLASLDPSTWPVFKDGFGSCNSLTIAPVPEGDPASEGGALMDCGDADALATARAENESLRQLCYDLISLAQDVDFPEAQAPPSQEMLIAEARKSLLTMSQLMLRAATQRESKQSKPSDEISARGGLCREGEPAKPGVTSKSSWRWRPISASSSPSEPVARSMNETAMSTSTACTTCTASTPTEACQSIKTASGSPVSRVLSLDGRGSPSQATWPVSPIWSPPMRTRVTRFASDGTCSPILASRATLPVPVHGLSLPQPVYSAPQLGRSRSVSVTRRHYRQCWVLEREEHVIL</sequence>
<feature type="region of interest" description="Disordered" evidence="1">
    <location>
        <begin position="179"/>
        <end position="233"/>
    </location>
</feature>
<name>A0A812U987_9DINO</name>
<feature type="compositionally biased region" description="Basic and acidic residues" evidence="1">
    <location>
        <begin position="180"/>
        <end position="205"/>
    </location>
</feature>
<keyword evidence="3" id="KW-1185">Reference proteome</keyword>
<evidence type="ECO:0000256" key="1">
    <source>
        <dbReference type="SAM" id="MobiDB-lite"/>
    </source>
</evidence>
<dbReference type="EMBL" id="CAJNDS010002699">
    <property type="protein sequence ID" value="CAE7567522.1"/>
    <property type="molecule type" value="Genomic_DNA"/>
</dbReference>
<comment type="caution">
    <text evidence="2">The sequence shown here is derived from an EMBL/GenBank/DDBJ whole genome shotgun (WGS) entry which is preliminary data.</text>
</comment>
<dbReference type="Proteomes" id="UP000604046">
    <property type="component" value="Unassembled WGS sequence"/>
</dbReference>